<comment type="subcellular location">
    <subcellularLocation>
        <location evidence="1">Cell membrane</location>
        <topology evidence="1">Multi-pass membrane protein</topology>
    </subcellularLocation>
</comment>
<dbReference type="GO" id="GO:0005886">
    <property type="term" value="C:plasma membrane"/>
    <property type="evidence" value="ECO:0007669"/>
    <property type="project" value="UniProtKB-SubCell"/>
</dbReference>
<evidence type="ECO:0000256" key="1">
    <source>
        <dbReference type="ARBA" id="ARBA00004651"/>
    </source>
</evidence>
<dbReference type="RefSeq" id="WP_036465447.1">
    <property type="nucleotide sequence ID" value="NZ_HG964446.1"/>
</dbReference>
<evidence type="ECO:0000256" key="5">
    <source>
        <dbReference type="ARBA" id="ARBA00022989"/>
    </source>
</evidence>
<evidence type="ECO:0000313" key="8">
    <source>
        <dbReference type="EMBL" id="CDO85961.1"/>
    </source>
</evidence>
<feature type="transmembrane region" description="Helical" evidence="7">
    <location>
        <begin position="99"/>
        <end position="121"/>
    </location>
</feature>
<feature type="transmembrane region" description="Helical" evidence="7">
    <location>
        <begin position="133"/>
        <end position="155"/>
    </location>
</feature>
<feature type="transmembrane region" description="Helical" evidence="7">
    <location>
        <begin position="66"/>
        <end position="87"/>
    </location>
</feature>
<dbReference type="HOGENOM" id="CLU_135044_0_0_11"/>
<evidence type="ECO:0000256" key="7">
    <source>
        <dbReference type="SAM" id="Phobius"/>
    </source>
</evidence>
<keyword evidence="5 7" id="KW-1133">Transmembrane helix</keyword>
<feature type="transmembrane region" description="Helical" evidence="7">
    <location>
        <begin position="20"/>
        <end position="46"/>
    </location>
</feature>
<dbReference type="EMBL" id="LQPY01000018">
    <property type="protein sequence ID" value="ORX04565.1"/>
    <property type="molecule type" value="Genomic_DNA"/>
</dbReference>
<dbReference type="STRING" id="47839.BN973_00298"/>
<protein>
    <submittedName>
        <fullName evidence="8">Putative integral membrane protein</fullName>
    </submittedName>
</protein>
<dbReference type="OrthoDB" id="5191770at2"/>
<organism evidence="8">
    <name type="scientific">Mycobacterium triplex</name>
    <dbReference type="NCBI Taxonomy" id="47839"/>
    <lineage>
        <taxon>Bacteria</taxon>
        <taxon>Bacillati</taxon>
        <taxon>Actinomycetota</taxon>
        <taxon>Actinomycetes</taxon>
        <taxon>Mycobacteriales</taxon>
        <taxon>Mycobacteriaceae</taxon>
        <taxon>Mycobacterium</taxon>
        <taxon>Mycobacterium simiae complex</taxon>
    </lineage>
</organism>
<dbReference type="eggNOG" id="COG3766">
    <property type="taxonomic scope" value="Bacteria"/>
</dbReference>
<evidence type="ECO:0000313" key="10">
    <source>
        <dbReference type="Proteomes" id="UP000193710"/>
    </source>
</evidence>
<dbReference type="InterPro" id="IPR007140">
    <property type="entry name" value="DUF350"/>
</dbReference>
<comment type="similarity">
    <text evidence="2">Belongs to the UPF0719 family.</text>
</comment>
<name>A0A024JQQ6_9MYCO</name>
<evidence type="ECO:0000256" key="6">
    <source>
        <dbReference type="ARBA" id="ARBA00023136"/>
    </source>
</evidence>
<dbReference type="EMBL" id="HG964446">
    <property type="protein sequence ID" value="CDO85961.1"/>
    <property type="molecule type" value="Genomic_DNA"/>
</dbReference>
<keyword evidence="4 7" id="KW-0812">Transmembrane</keyword>
<evidence type="ECO:0000256" key="2">
    <source>
        <dbReference type="ARBA" id="ARBA00005779"/>
    </source>
</evidence>
<keyword evidence="10" id="KW-1185">Reference proteome</keyword>
<dbReference type="Proteomes" id="UP000028880">
    <property type="component" value="Unassembled WGS sequence"/>
</dbReference>
<reference evidence="8" key="2">
    <citation type="submission" date="2014-04" db="EMBL/GenBank/DDBJ databases">
        <authorList>
            <person name="Urmite Genomes U."/>
        </authorList>
    </citation>
    <scope>NUCLEOTIDE SEQUENCE</scope>
    <source>
        <strain evidence="8">DSM 44626</strain>
    </source>
</reference>
<evidence type="ECO:0000256" key="3">
    <source>
        <dbReference type="ARBA" id="ARBA00022475"/>
    </source>
</evidence>
<reference evidence="9 10" key="3">
    <citation type="submission" date="2016-01" db="EMBL/GenBank/DDBJ databases">
        <title>The new phylogeny of the genus Mycobacterium.</title>
        <authorList>
            <person name="Tarcisio F."/>
            <person name="Conor M."/>
            <person name="Antonella G."/>
            <person name="Elisabetta G."/>
            <person name="Giulia F.S."/>
            <person name="Sara T."/>
            <person name="Anna F."/>
            <person name="Clotilde B."/>
            <person name="Roberto B."/>
            <person name="Veronica D.S."/>
            <person name="Fabio R."/>
            <person name="Monica P."/>
            <person name="Olivier J."/>
            <person name="Enrico T."/>
            <person name="Nicola S."/>
        </authorList>
    </citation>
    <scope>NUCLEOTIDE SEQUENCE [LARGE SCALE GENOMIC DNA]</scope>
    <source>
        <strain evidence="9 10">DSM 44626</strain>
    </source>
</reference>
<evidence type="ECO:0000313" key="9">
    <source>
        <dbReference type="EMBL" id="ORX04565.1"/>
    </source>
</evidence>
<keyword evidence="3" id="KW-1003">Cell membrane</keyword>
<sequence length="156" mass="16170">MTRNIVALNSGYWDHGYWAVLGRGAAAIILYAIVGLVLMLVGFYAIDLTTPGPLRKMVNVGKPNAIIVSAAGMVSMALIVVLAIYSSSGKLAEGLVGSAVFGLVGIVAQVVMMRIAAVVIGIDMDALFNSDEFNYEALMVAAAQVALGIVVAVAIL</sequence>
<reference evidence="8" key="1">
    <citation type="journal article" date="2014" name="Genome Announc.">
        <title>Draft Genome Sequence of Mycobacterium triplex DSM 44626.</title>
        <authorList>
            <person name="Sassi M."/>
            <person name="Croce O."/>
            <person name="Robert C."/>
            <person name="Raoult D."/>
            <person name="Drancourt M."/>
        </authorList>
    </citation>
    <scope>NUCLEOTIDE SEQUENCE [LARGE SCALE GENOMIC DNA]</scope>
    <source>
        <strain evidence="8">DSM 44626</strain>
    </source>
</reference>
<accession>A0A024JQQ6</accession>
<evidence type="ECO:0000256" key="4">
    <source>
        <dbReference type="ARBA" id="ARBA00022692"/>
    </source>
</evidence>
<proteinExistence type="inferred from homology"/>
<dbReference type="Proteomes" id="UP000193710">
    <property type="component" value="Unassembled WGS sequence"/>
</dbReference>
<dbReference type="Pfam" id="PF03994">
    <property type="entry name" value="DUF350"/>
    <property type="match status" value="1"/>
</dbReference>
<dbReference type="AlphaFoldDB" id="A0A024JQQ6"/>
<gene>
    <name evidence="9" type="ORF">AWC29_13785</name>
    <name evidence="8" type="ORF">BN973_00298</name>
</gene>
<keyword evidence="6 7" id="KW-0472">Membrane</keyword>